<dbReference type="InterPro" id="IPR010982">
    <property type="entry name" value="Lambda_DNA-bd_dom_sf"/>
</dbReference>
<dbReference type="InterPro" id="IPR001387">
    <property type="entry name" value="Cro/C1-type_HTH"/>
</dbReference>
<dbReference type="GO" id="GO:0003677">
    <property type="term" value="F:DNA binding"/>
    <property type="evidence" value="ECO:0007669"/>
    <property type="project" value="InterPro"/>
</dbReference>
<dbReference type="SUPFAM" id="SSF47413">
    <property type="entry name" value="lambda repressor-like DNA-binding domains"/>
    <property type="match status" value="1"/>
</dbReference>
<dbReference type="CDD" id="cd06529">
    <property type="entry name" value="S24_LexA-like"/>
    <property type="match status" value="1"/>
</dbReference>
<sequence length="235" mass="26726">MLTRRQQRRIISNRKGVIHVSTIGSRIRNRREELGLSQDELGRRLGYKSRSSINKIELDQRNLTQSKIKAIADALDTTPSYIMGWDEPEQQFDTEKLKFFDNLLPIGVKRFPLLGDIACGNPIPANEEVELYVEAGANIQADFCLRAKGDSMIRARIFDGDIVFIRKQSMVDNGEIAAVVIDDEATLKRVNYYPEKNLLILKAENPDYEDLIYTGEQLDHVIILGKAVAFQSDVR</sequence>
<reference evidence="8" key="1">
    <citation type="journal article" date="2021" name="Proc. Natl. Acad. Sci. U.S.A.">
        <title>A Catalog of Tens of Thousands of Viruses from Human Metagenomes Reveals Hidden Associations with Chronic Diseases.</title>
        <authorList>
            <person name="Tisza M.J."/>
            <person name="Buck C.B."/>
        </authorList>
    </citation>
    <scope>NUCLEOTIDE SEQUENCE</scope>
    <source>
        <strain evidence="8">Ct3es5</strain>
    </source>
</reference>
<dbReference type="SMART" id="SM00530">
    <property type="entry name" value="HTH_XRE"/>
    <property type="match status" value="1"/>
</dbReference>
<evidence type="ECO:0000256" key="5">
    <source>
        <dbReference type="ARBA" id="ARBA00023204"/>
    </source>
</evidence>
<dbReference type="Gene3D" id="2.10.109.10">
    <property type="entry name" value="Umud Fragment, subunit A"/>
    <property type="match status" value="1"/>
</dbReference>
<protein>
    <submittedName>
        <fullName evidence="8">LexA repressor</fullName>
    </submittedName>
</protein>
<evidence type="ECO:0000313" key="8">
    <source>
        <dbReference type="EMBL" id="DAE10289.1"/>
    </source>
</evidence>
<evidence type="ECO:0000256" key="6">
    <source>
        <dbReference type="ARBA" id="ARBA00023236"/>
    </source>
</evidence>
<dbReference type="GO" id="GO:0009432">
    <property type="term" value="P:SOS response"/>
    <property type="evidence" value="ECO:0007669"/>
    <property type="project" value="UniProtKB-KW"/>
</dbReference>
<comment type="similarity">
    <text evidence="1">Belongs to the peptidase S24 family.</text>
</comment>
<dbReference type="PROSITE" id="PS50943">
    <property type="entry name" value="HTH_CROC1"/>
    <property type="match status" value="1"/>
</dbReference>
<evidence type="ECO:0000259" key="7">
    <source>
        <dbReference type="PROSITE" id="PS50943"/>
    </source>
</evidence>
<evidence type="ECO:0000256" key="4">
    <source>
        <dbReference type="ARBA" id="ARBA00022813"/>
    </source>
</evidence>
<evidence type="ECO:0000256" key="2">
    <source>
        <dbReference type="ARBA" id="ARBA00022763"/>
    </source>
</evidence>
<dbReference type="GO" id="GO:0006355">
    <property type="term" value="P:regulation of DNA-templated transcription"/>
    <property type="evidence" value="ECO:0007669"/>
    <property type="project" value="InterPro"/>
</dbReference>
<dbReference type="GO" id="GO:0006281">
    <property type="term" value="P:DNA repair"/>
    <property type="evidence" value="ECO:0007669"/>
    <property type="project" value="UniProtKB-KW"/>
</dbReference>
<dbReference type="PRINTS" id="PR00726">
    <property type="entry name" value="LEXASERPTASE"/>
</dbReference>
<dbReference type="GO" id="GO:0016787">
    <property type="term" value="F:hydrolase activity"/>
    <property type="evidence" value="ECO:0007669"/>
    <property type="project" value="UniProtKB-KW"/>
</dbReference>
<organism evidence="8">
    <name type="scientific">Siphoviridae sp. ct3es5</name>
    <dbReference type="NCBI Taxonomy" id="2825322"/>
    <lineage>
        <taxon>Viruses</taxon>
        <taxon>Duplodnaviria</taxon>
        <taxon>Heunggongvirae</taxon>
        <taxon>Uroviricota</taxon>
        <taxon>Caudoviricetes</taxon>
    </lineage>
</organism>
<name>A0A8S5PUR6_9CAUD</name>
<dbReference type="InterPro" id="IPR039418">
    <property type="entry name" value="LexA-like"/>
</dbReference>
<keyword evidence="5" id="KW-0234">DNA repair</keyword>
<dbReference type="InterPro" id="IPR006197">
    <property type="entry name" value="Peptidase_S24_LexA"/>
</dbReference>
<proteinExistence type="inferred from homology"/>
<feature type="domain" description="HTH cro/C1-type" evidence="7">
    <location>
        <begin position="27"/>
        <end position="82"/>
    </location>
</feature>
<dbReference type="Pfam" id="PF01381">
    <property type="entry name" value="HTH_3"/>
    <property type="match status" value="1"/>
</dbReference>
<evidence type="ECO:0000256" key="1">
    <source>
        <dbReference type="ARBA" id="ARBA00007484"/>
    </source>
</evidence>
<keyword evidence="6" id="KW-0742">SOS response</keyword>
<dbReference type="PANTHER" id="PTHR33516">
    <property type="entry name" value="LEXA REPRESSOR"/>
    <property type="match status" value="1"/>
</dbReference>
<dbReference type="PANTHER" id="PTHR33516:SF2">
    <property type="entry name" value="LEXA REPRESSOR-RELATED"/>
    <property type="match status" value="1"/>
</dbReference>
<keyword evidence="4" id="KW-0068">Autocatalytic cleavage</keyword>
<accession>A0A8S5PUR6</accession>
<dbReference type="InterPro" id="IPR036286">
    <property type="entry name" value="LexA/Signal_pep-like_sf"/>
</dbReference>
<evidence type="ECO:0000256" key="3">
    <source>
        <dbReference type="ARBA" id="ARBA00022801"/>
    </source>
</evidence>
<keyword evidence="3" id="KW-0378">Hydrolase</keyword>
<dbReference type="Pfam" id="PF00717">
    <property type="entry name" value="Peptidase_S24"/>
    <property type="match status" value="1"/>
</dbReference>
<dbReference type="Gene3D" id="1.10.260.40">
    <property type="entry name" value="lambda repressor-like DNA-binding domains"/>
    <property type="match status" value="1"/>
</dbReference>
<dbReference type="InterPro" id="IPR015927">
    <property type="entry name" value="Peptidase_S24_S26A/B/C"/>
</dbReference>
<keyword evidence="2" id="KW-0227">DNA damage</keyword>
<dbReference type="InterPro" id="IPR050077">
    <property type="entry name" value="LexA_repressor"/>
</dbReference>
<dbReference type="EMBL" id="BK015507">
    <property type="protein sequence ID" value="DAE10289.1"/>
    <property type="molecule type" value="Genomic_DNA"/>
</dbReference>
<dbReference type="CDD" id="cd00093">
    <property type="entry name" value="HTH_XRE"/>
    <property type="match status" value="1"/>
</dbReference>
<dbReference type="SUPFAM" id="SSF51306">
    <property type="entry name" value="LexA/Signal peptidase"/>
    <property type="match status" value="1"/>
</dbReference>